<dbReference type="EMBL" id="PQLX01000003">
    <property type="protein sequence ID" value="POU66026.1"/>
    <property type="molecule type" value="Genomic_DNA"/>
</dbReference>
<dbReference type="RefSeq" id="WP_103775770.1">
    <property type="nucleotide sequence ID" value="NZ_PQLX01000003.1"/>
</dbReference>
<evidence type="ECO:0000313" key="2">
    <source>
        <dbReference type="Proteomes" id="UP000237003"/>
    </source>
</evidence>
<dbReference type="Proteomes" id="UP000237003">
    <property type="component" value="Unassembled WGS sequence"/>
</dbReference>
<gene>
    <name evidence="1" type="ORF">C3430_12170</name>
</gene>
<evidence type="ECO:0000313" key="1">
    <source>
        <dbReference type="EMBL" id="POU66026.1"/>
    </source>
</evidence>
<comment type="caution">
    <text evidence="1">The sequence shown here is derived from an EMBL/GenBank/DDBJ whole genome shotgun (WGS) entry which is preliminary data.</text>
</comment>
<organism evidence="1 2">
    <name type="scientific">Citrobacter amalonaticus</name>
    <dbReference type="NCBI Taxonomy" id="35703"/>
    <lineage>
        <taxon>Bacteria</taxon>
        <taxon>Pseudomonadati</taxon>
        <taxon>Pseudomonadota</taxon>
        <taxon>Gammaproteobacteria</taxon>
        <taxon>Enterobacterales</taxon>
        <taxon>Enterobacteriaceae</taxon>
        <taxon>Citrobacter</taxon>
    </lineage>
</organism>
<name>A0A2S4RYZ2_CITAM</name>
<evidence type="ECO:0008006" key="3">
    <source>
        <dbReference type="Google" id="ProtNLM"/>
    </source>
</evidence>
<protein>
    <recommendedName>
        <fullName evidence="3">DUF4123 domain-containing protein</fullName>
    </recommendedName>
</protein>
<accession>A0A2S4RYZ2</accession>
<sequence>MDILRYLHHPYALTKHTHVIIDRIYYPSPPEEWKARPIVSAILSPQEKLYPWLVTLNKLNTEGISQLSSLINETTQQPFVMAISSQYPDDALILRLADAFIFYEPEVGERYLLRYYDCLVYFQLLRILTPLQLQNLNRMAGIDYCTWFDNSGGLTFDCEKIVFSGWGGYSEESVYRLRNIGLINQVLQQYEALISVESKISLSNEIERYINVARKKFGLTHHDDIKIFALSGLELHPLFWQSARVAKILYKTSSTPGAFSDEITLLDDSERRLIVTECQSKNKEN</sequence>
<reference evidence="1 2" key="1">
    <citation type="submission" date="2018-01" db="EMBL/GenBank/DDBJ databases">
        <title>Complete genome sequences of 14 Citrobacter spp. isolated from plant in Canada.</title>
        <authorList>
            <person name="Bhandare S.G."/>
            <person name="Colavecchio A."/>
            <person name="Jeukens J."/>
            <person name="Emond-Rheault J.-G."/>
            <person name="Freschi L."/>
            <person name="Hamel J."/>
            <person name="Kukavica-Ibrulj I."/>
            <person name="Levesque R."/>
            <person name="Goodridge L."/>
        </authorList>
    </citation>
    <scope>NUCLEOTIDE SEQUENCE [LARGE SCALE GENOMIC DNA]</scope>
    <source>
        <strain evidence="1 2">S1285</strain>
    </source>
</reference>
<dbReference type="AlphaFoldDB" id="A0A2S4RYZ2"/>
<proteinExistence type="predicted"/>
<dbReference type="OrthoDB" id="8657003at2"/>